<keyword evidence="5" id="KW-1185">Reference proteome</keyword>
<reference evidence="2" key="1">
    <citation type="journal article" date="2014" name="Int. J. Syst. Evol. Microbiol.">
        <title>Complete genome sequence of Corynebacterium casei LMG S-19264T (=DSM 44701T), isolated from a smear-ripened cheese.</title>
        <authorList>
            <consortium name="US DOE Joint Genome Institute (JGI-PGF)"/>
            <person name="Walter F."/>
            <person name="Albersmeier A."/>
            <person name="Kalinowski J."/>
            <person name="Ruckert C."/>
        </authorList>
    </citation>
    <scope>NUCLEOTIDE SEQUENCE</scope>
    <source>
        <strain evidence="2">CGMCC 1.14984</strain>
    </source>
</reference>
<dbReference type="Proteomes" id="UP000621856">
    <property type="component" value="Unassembled WGS sequence"/>
</dbReference>
<comment type="caution">
    <text evidence="2">The sequence shown here is derived from an EMBL/GenBank/DDBJ whole genome shotgun (WGS) entry which is preliminary data.</text>
</comment>
<dbReference type="Gene3D" id="1.10.10.60">
    <property type="entry name" value="Homeodomain-like"/>
    <property type="match status" value="1"/>
</dbReference>
<reference evidence="3 5" key="2">
    <citation type="submission" date="2020-02" db="EMBL/GenBank/DDBJ databases">
        <title>Genome sequence of Parvularcula flava strain NH6-79.</title>
        <authorList>
            <person name="Abdul Karim M.H."/>
            <person name="Lam M.Q."/>
            <person name="Chen S.J."/>
            <person name="Yahya A."/>
            <person name="Shahir S."/>
            <person name="Shamsir M.S."/>
            <person name="Chong C.S."/>
        </authorList>
    </citation>
    <scope>NUCLEOTIDE SEQUENCE [LARGE SCALE GENOMIC DNA]</scope>
    <source>
        <strain evidence="3 5">NH6-79</strain>
    </source>
</reference>
<dbReference type="EMBL" id="BMGZ01000003">
    <property type="protein sequence ID" value="GGH99966.1"/>
    <property type="molecule type" value="Genomic_DNA"/>
</dbReference>
<protein>
    <submittedName>
        <fullName evidence="2">Uncharacterized protein</fullName>
    </submittedName>
</protein>
<feature type="region of interest" description="Disordered" evidence="1">
    <location>
        <begin position="46"/>
        <end position="67"/>
    </location>
</feature>
<evidence type="ECO:0000313" key="2">
    <source>
        <dbReference type="EMBL" id="GGH99966.1"/>
    </source>
</evidence>
<dbReference type="RefSeq" id="WP_155142002.1">
    <property type="nucleotide sequence ID" value="NZ_BMGZ01000003.1"/>
</dbReference>
<sequence>MPTPPITDETLQESIDVYIRNGWNTSAAAREIGIDRSSMQHRLRTAQERGLLNMPDREPNPSKHRPFAETKAAQIEQFKRRKMHGTWRNPNRVTLKNDLPFLIIFIGDPHLDNPGTDLELFDKWTEPLCAGAGIYGFALGDWLDNWVRFLKFLYAETTVTEEEGGVLLDGYLEKLAPNLIGSVSGNHDDWSAYLGRKMDSLGVLHRSYGMLLELVTPGRADPIRIGARHRWTGKSIHNNAHGVMRGARAFRDHIVVGGDYHISGSNIVKCPETGRLSHCHQIAAFKIYDDYADENGFTDSHISPAVACLIDPSKPDTDPSMVKSFHDINDALVCLDAARAERSAAA</sequence>
<evidence type="ECO:0000313" key="5">
    <source>
        <dbReference type="Proteomes" id="UP000818603"/>
    </source>
</evidence>
<dbReference type="InterPro" id="IPR029052">
    <property type="entry name" value="Metallo-depent_PP-like"/>
</dbReference>
<reference evidence="2" key="3">
    <citation type="submission" date="2020-09" db="EMBL/GenBank/DDBJ databases">
        <authorList>
            <person name="Sun Q."/>
            <person name="Zhou Y."/>
        </authorList>
    </citation>
    <scope>NUCLEOTIDE SEQUENCE</scope>
    <source>
        <strain evidence="2">CGMCC 1.14984</strain>
    </source>
</reference>
<name>A0A8J3A3Q4_9PROT</name>
<proteinExistence type="predicted"/>
<gene>
    <name evidence="3" type="ORF">FF098_014905</name>
    <name evidence="2" type="ORF">GCM10011355_27150</name>
</gene>
<dbReference type="EMBL" id="VCJR02000003">
    <property type="protein sequence ID" value="NHK29208.1"/>
    <property type="molecule type" value="Genomic_DNA"/>
</dbReference>
<dbReference type="AlphaFoldDB" id="A0A8J3A3Q4"/>
<organism evidence="2 4">
    <name type="scientific">Aquisalinus luteolus</name>
    <dbReference type="NCBI Taxonomy" id="1566827"/>
    <lineage>
        <taxon>Bacteria</taxon>
        <taxon>Pseudomonadati</taxon>
        <taxon>Pseudomonadota</taxon>
        <taxon>Alphaproteobacteria</taxon>
        <taxon>Parvularculales</taxon>
        <taxon>Parvularculaceae</taxon>
        <taxon>Aquisalinus</taxon>
    </lineage>
</organism>
<evidence type="ECO:0000313" key="4">
    <source>
        <dbReference type="Proteomes" id="UP000621856"/>
    </source>
</evidence>
<dbReference type="Proteomes" id="UP000818603">
    <property type="component" value="Unassembled WGS sequence"/>
</dbReference>
<evidence type="ECO:0000313" key="3">
    <source>
        <dbReference type="EMBL" id="NHK29208.1"/>
    </source>
</evidence>
<evidence type="ECO:0000256" key="1">
    <source>
        <dbReference type="SAM" id="MobiDB-lite"/>
    </source>
</evidence>
<dbReference type="SUPFAM" id="SSF56300">
    <property type="entry name" value="Metallo-dependent phosphatases"/>
    <property type="match status" value="1"/>
</dbReference>
<accession>A0A8J3A3Q4</accession>